<feature type="transmembrane region" description="Helical" evidence="1">
    <location>
        <begin position="85"/>
        <end position="105"/>
    </location>
</feature>
<feature type="transmembrane region" description="Helical" evidence="1">
    <location>
        <begin position="6"/>
        <end position="27"/>
    </location>
</feature>
<evidence type="ECO:0000256" key="1">
    <source>
        <dbReference type="SAM" id="Phobius"/>
    </source>
</evidence>
<feature type="transmembrane region" description="Helical" evidence="1">
    <location>
        <begin position="126"/>
        <end position="147"/>
    </location>
</feature>
<organism evidence="2 3">
    <name type="scientific">Cystobacter fuscus</name>
    <dbReference type="NCBI Taxonomy" id="43"/>
    <lineage>
        <taxon>Bacteria</taxon>
        <taxon>Pseudomonadati</taxon>
        <taxon>Myxococcota</taxon>
        <taxon>Myxococcia</taxon>
        <taxon>Myxococcales</taxon>
        <taxon>Cystobacterineae</taxon>
        <taxon>Archangiaceae</taxon>
        <taxon>Cystobacter</taxon>
    </lineage>
</organism>
<reference evidence="2 3" key="1">
    <citation type="submission" date="2017-06" db="EMBL/GenBank/DDBJ databases">
        <title>Sequencing and comparative analysis of myxobacterial genomes.</title>
        <authorList>
            <person name="Rupp O."/>
            <person name="Goesmann A."/>
            <person name="Sogaard-Andersen L."/>
        </authorList>
    </citation>
    <scope>NUCLEOTIDE SEQUENCE [LARGE SCALE GENOMIC DNA]</scope>
    <source>
        <strain evidence="2 3">DSM 52655</strain>
    </source>
</reference>
<dbReference type="Proteomes" id="UP000217257">
    <property type="component" value="Chromosome"/>
</dbReference>
<dbReference type="KEGG" id="cfus:CYFUS_001997"/>
<protein>
    <submittedName>
        <fullName evidence="2">Uncharacterized protein</fullName>
    </submittedName>
</protein>
<gene>
    <name evidence="2" type="ORF">CYFUS_001997</name>
</gene>
<keyword evidence="1" id="KW-1133">Transmembrane helix</keyword>
<sequence>MGIFVFFKAVLVLNVLWFGAGACYFGLTPQASARLLVHPSARGSPLYPTLAATLPFLGGMNLAMTVFAALLLLCSSVFPQPEQQAVFAAVFTVGHGSQFAGNVRVETRKRRLREELWPVMRGTMSFIFLTDFVLMAANAVACVLLLLA</sequence>
<evidence type="ECO:0000313" key="2">
    <source>
        <dbReference type="EMBL" id="ATB36582.1"/>
    </source>
</evidence>
<keyword evidence="1" id="KW-0812">Transmembrane</keyword>
<dbReference type="RefSeq" id="WP_157758372.1">
    <property type="nucleotide sequence ID" value="NZ_CP022098.1"/>
</dbReference>
<feature type="transmembrane region" description="Helical" evidence="1">
    <location>
        <begin position="47"/>
        <end position="73"/>
    </location>
</feature>
<dbReference type="EMBL" id="CP022098">
    <property type="protein sequence ID" value="ATB36582.1"/>
    <property type="molecule type" value="Genomic_DNA"/>
</dbReference>
<dbReference type="AlphaFoldDB" id="A0A250IZB5"/>
<accession>A0A250IZB5</accession>
<evidence type="ECO:0000313" key="3">
    <source>
        <dbReference type="Proteomes" id="UP000217257"/>
    </source>
</evidence>
<keyword evidence="1" id="KW-0472">Membrane</keyword>
<name>A0A250IZB5_9BACT</name>
<proteinExistence type="predicted"/>